<evidence type="ECO:0000313" key="1">
    <source>
        <dbReference type="EMBL" id="KAJ7566485.1"/>
    </source>
</evidence>
<comment type="caution">
    <text evidence="1">The sequence shown here is derived from an EMBL/GenBank/DDBJ whole genome shotgun (WGS) entry which is preliminary data.</text>
</comment>
<accession>A0ACC2EJE7</accession>
<sequence>MAMADKPRVTAASARTHTRKNTPSTPISFSGLCSKLLILIAAILISWGYSAIQPPPPKICGSPDGPPVTAPRVLLHDGRYLSYKEAGVAKEKANFKIVTIHAYGRSRHDVFPASKELIKKLGIYFVSFDRAGYGQSDPNPKRTVKSEAYDIQELADHLQLGPRFYIISVSIGGYSAWACLKYIPERLAGAALICPVTNYWWSGVPTSEALKGFFEQPLGDQLAVGIAHYAPFLTYFWMTQKWFPTSSTVQRRFTNAQDLKAIEGLAKADVLIGKEPTQQGASESMYRDMKSMFGKWEFSPVDLENPFPNNNGSVHIWQGDDDLLVSVRLQRYIHGRLPWIHYHELPGQGHLLVGIKNLPDEILSALLIRDEKVLD</sequence>
<dbReference type="Proteomes" id="UP001162992">
    <property type="component" value="Chromosome 2"/>
</dbReference>
<dbReference type="EMBL" id="CM055093">
    <property type="protein sequence ID" value="KAJ7566485.1"/>
    <property type="molecule type" value="Genomic_DNA"/>
</dbReference>
<name>A0ACC2EJE7_DIPCM</name>
<protein>
    <submittedName>
        <fullName evidence="1">Uncharacterized protein</fullName>
    </submittedName>
</protein>
<gene>
    <name evidence="1" type="ORF">O6H91_02G105400</name>
</gene>
<reference evidence="2" key="1">
    <citation type="journal article" date="2024" name="Proc. Natl. Acad. Sci. U.S.A.">
        <title>Extraordinary preservation of gene collinearity over three hundred million years revealed in homosporous lycophytes.</title>
        <authorList>
            <person name="Li C."/>
            <person name="Wickell D."/>
            <person name="Kuo L.Y."/>
            <person name="Chen X."/>
            <person name="Nie B."/>
            <person name="Liao X."/>
            <person name="Peng D."/>
            <person name="Ji J."/>
            <person name="Jenkins J."/>
            <person name="Williams M."/>
            <person name="Shu S."/>
            <person name="Plott C."/>
            <person name="Barry K."/>
            <person name="Rajasekar S."/>
            <person name="Grimwood J."/>
            <person name="Han X."/>
            <person name="Sun S."/>
            <person name="Hou Z."/>
            <person name="He W."/>
            <person name="Dai G."/>
            <person name="Sun C."/>
            <person name="Schmutz J."/>
            <person name="Leebens-Mack J.H."/>
            <person name="Li F.W."/>
            <person name="Wang L."/>
        </authorList>
    </citation>
    <scope>NUCLEOTIDE SEQUENCE [LARGE SCALE GENOMIC DNA]</scope>
    <source>
        <strain evidence="2">cv. PW_Plant_1</strain>
    </source>
</reference>
<evidence type="ECO:0000313" key="2">
    <source>
        <dbReference type="Proteomes" id="UP001162992"/>
    </source>
</evidence>
<proteinExistence type="predicted"/>
<keyword evidence="2" id="KW-1185">Reference proteome</keyword>
<organism evidence="1 2">
    <name type="scientific">Diphasiastrum complanatum</name>
    <name type="common">Issler's clubmoss</name>
    <name type="synonym">Lycopodium complanatum</name>
    <dbReference type="NCBI Taxonomy" id="34168"/>
    <lineage>
        <taxon>Eukaryota</taxon>
        <taxon>Viridiplantae</taxon>
        <taxon>Streptophyta</taxon>
        <taxon>Embryophyta</taxon>
        <taxon>Tracheophyta</taxon>
        <taxon>Lycopodiopsida</taxon>
        <taxon>Lycopodiales</taxon>
        <taxon>Lycopodiaceae</taxon>
        <taxon>Lycopodioideae</taxon>
        <taxon>Diphasiastrum</taxon>
    </lineage>
</organism>